<dbReference type="Proteomes" id="UP000494216">
    <property type="component" value="Unassembled WGS sequence"/>
</dbReference>
<dbReference type="InterPro" id="IPR043736">
    <property type="entry name" value="DUF5681"/>
</dbReference>
<organism evidence="3 4">
    <name type="scientific">Candidatus Methylobacter favarea</name>
    <dbReference type="NCBI Taxonomy" id="2707345"/>
    <lineage>
        <taxon>Bacteria</taxon>
        <taxon>Pseudomonadati</taxon>
        <taxon>Pseudomonadota</taxon>
        <taxon>Gammaproteobacteria</taxon>
        <taxon>Methylococcales</taxon>
        <taxon>Methylococcaceae</taxon>
        <taxon>Methylobacter</taxon>
    </lineage>
</organism>
<evidence type="ECO:0000259" key="2">
    <source>
        <dbReference type="Pfam" id="PF18932"/>
    </source>
</evidence>
<evidence type="ECO:0000313" key="4">
    <source>
        <dbReference type="Proteomes" id="UP000494216"/>
    </source>
</evidence>
<feature type="domain" description="DUF5681" evidence="2">
    <location>
        <begin position="36"/>
        <end position="94"/>
    </location>
</feature>
<evidence type="ECO:0000313" key="3">
    <source>
        <dbReference type="EMBL" id="CAA9889644.1"/>
    </source>
</evidence>
<feature type="region of interest" description="Disordered" evidence="1">
    <location>
        <begin position="26"/>
        <end position="52"/>
    </location>
</feature>
<evidence type="ECO:0000256" key="1">
    <source>
        <dbReference type="SAM" id="MobiDB-lite"/>
    </source>
</evidence>
<sequence>MPGKTVCYVQRVSLLAIGAALNTDKSRNQTDMTTPKFKPGVSGNPKGRPKDKTPATLLRKSIMGDMPAILNTLVELAKGGDVQAAKVLLDRVCPALKPQAMPICLPVNGTLAEQGGEIIKATLSGQIPPDLGSQLITALAHQAKILETNDIIRRLERLESST</sequence>
<keyword evidence="4" id="KW-1185">Reference proteome</keyword>
<reference evidence="3 4" key="1">
    <citation type="submission" date="2020-02" db="EMBL/GenBank/DDBJ databases">
        <authorList>
            <person name="Hogendoorn C."/>
        </authorList>
    </citation>
    <scope>NUCLEOTIDE SEQUENCE [LARGE SCALE GENOMIC DNA]</scope>
    <source>
        <strain evidence="3">METHB21</strain>
    </source>
</reference>
<accession>A0A8S0W928</accession>
<dbReference type="Pfam" id="PF18932">
    <property type="entry name" value="DUF5681"/>
    <property type="match status" value="1"/>
</dbReference>
<dbReference type="AlphaFoldDB" id="A0A8S0W928"/>
<dbReference type="EMBL" id="CADCXN010000024">
    <property type="protein sequence ID" value="CAA9889644.1"/>
    <property type="molecule type" value="Genomic_DNA"/>
</dbReference>
<proteinExistence type="predicted"/>
<name>A0A8S0W928_9GAMM</name>
<gene>
    <name evidence="3" type="ORF">METHB2_120003</name>
</gene>
<comment type="caution">
    <text evidence="3">The sequence shown here is derived from an EMBL/GenBank/DDBJ whole genome shotgun (WGS) entry which is preliminary data.</text>
</comment>
<protein>
    <recommendedName>
        <fullName evidence="2">DUF5681 domain-containing protein</fullName>
    </recommendedName>
</protein>